<name>A0A399FBD5_9DEIN</name>
<dbReference type="Gene3D" id="1.20.1250.20">
    <property type="entry name" value="MFS general substrate transporter like domains"/>
    <property type="match status" value="2"/>
</dbReference>
<protein>
    <submittedName>
        <fullName evidence="6">Multidrug resistance protein</fullName>
    </submittedName>
</protein>
<dbReference type="InterPro" id="IPR011701">
    <property type="entry name" value="MFS"/>
</dbReference>
<evidence type="ECO:0000256" key="2">
    <source>
        <dbReference type="ARBA" id="ARBA00022989"/>
    </source>
</evidence>
<keyword evidence="1 4" id="KW-0812">Transmembrane</keyword>
<evidence type="ECO:0000313" key="6">
    <source>
        <dbReference type="EMBL" id="RIH93460.1"/>
    </source>
</evidence>
<evidence type="ECO:0000313" key="7">
    <source>
        <dbReference type="Proteomes" id="UP000266178"/>
    </source>
</evidence>
<dbReference type="InterPro" id="IPR036259">
    <property type="entry name" value="MFS_trans_sf"/>
</dbReference>
<dbReference type="InterPro" id="IPR020846">
    <property type="entry name" value="MFS_dom"/>
</dbReference>
<dbReference type="Pfam" id="PF07690">
    <property type="entry name" value="MFS_1"/>
    <property type="match status" value="2"/>
</dbReference>
<dbReference type="PANTHER" id="PTHR23528:SF1">
    <property type="entry name" value="MAJOR FACILITATOR SUPERFAMILY (MFS) PROFILE DOMAIN-CONTAINING PROTEIN"/>
    <property type="match status" value="1"/>
</dbReference>
<dbReference type="SUPFAM" id="SSF103473">
    <property type="entry name" value="MFS general substrate transporter"/>
    <property type="match status" value="1"/>
</dbReference>
<feature type="transmembrane region" description="Helical" evidence="4">
    <location>
        <begin position="379"/>
        <end position="397"/>
    </location>
</feature>
<gene>
    <name evidence="6" type="ORF">Mgrana_00513</name>
</gene>
<dbReference type="AlphaFoldDB" id="A0A399FBD5"/>
<evidence type="ECO:0000259" key="5">
    <source>
        <dbReference type="PROSITE" id="PS50850"/>
    </source>
</evidence>
<feature type="transmembrane region" description="Helical" evidence="4">
    <location>
        <begin position="140"/>
        <end position="160"/>
    </location>
</feature>
<evidence type="ECO:0000256" key="4">
    <source>
        <dbReference type="SAM" id="Phobius"/>
    </source>
</evidence>
<feature type="transmembrane region" description="Helical" evidence="4">
    <location>
        <begin position="348"/>
        <end position="367"/>
    </location>
</feature>
<dbReference type="Proteomes" id="UP000266178">
    <property type="component" value="Unassembled WGS sequence"/>
</dbReference>
<proteinExistence type="predicted"/>
<dbReference type="EMBL" id="QWLB01000005">
    <property type="protein sequence ID" value="RIH93460.1"/>
    <property type="molecule type" value="Genomic_DNA"/>
</dbReference>
<keyword evidence="7" id="KW-1185">Reference proteome</keyword>
<evidence type="ECO:0000256" key="1">
    <source>
        <dbReference type="ARBA" id="ARBA00022692"/>
    </source>
</evidence>
<comment type="caution">
    <text evidence="6">The sequence shown here is derived from an EMBL/GenBank/DDBJ whole genome shotgun (WGS) entry which is preliminary data.</text>
</comment>
<dbReference type="RefSeq" id="WP_119356043.1">
    <property type="nucleotide sequence ID" value="NZ_BJXM01000003.1"/>
</dbReference>
<feature type="domain" description="Major facilitator superfamily (MFS) profile" evidence="5">
    <location>
        <begin position="8"/>
        <end position="404"/>
    </location>
</feature>
<feature type="transmembrane region" description="Helical" evidence="4">
    <location>
        <begin position="256"/>
        <end position="275"/>
    </location>
</feature>
<feature type="transmembrane region" description="Helical" evidence="4">
    <location>
        <begin position="214"/>
        <end position="236"/>
    </location>
</feature>
<keyword evidence="3 4" id="KW-0472">Membrane</keyword>
<keyword evidence="2 4" id="KW-1133">Transmembrane helix</keyword>
<sequence length="404" mass="43603">MRAQSNPWYAVLSSYWFSSSFKWFLVLWVLLPTRIAELSPEPERAGRLGFLFIVSAVLAILGPPVFGYWSDRVGRRMPFIAFGAVITALSLVWMAFASSYAQLAVAYILLQLSDDAITGPYASLVPDLVARRRRGVASGWLGILQVVGSVVAGLVVLLPLGLEGQFLLIALINLLGAFLVVAFVREVPGLKGRPEGLGSSLLAPWYSNDFRWVWLTRFLVMLGQYVVLTYLLYYLADVVQKFSVAGSLYASEPAQATGLMGLLIALGTVLAALPAGRLSDHRGRKPVIYVAGGGLALLMLLFLIPNFTWLLFCALLFGALFGAYLSVDWALISDVLPNPQAHATDMGVWQISSILPQLLAGSLGAWLGSVGAQSGGSGYTLIFLVTAVCFALGAILIRQVRGAR</sequence>
<accession>A0A399FBD5</accession>
<evidence type="ECO:0000256" key="3">
    <source>
        <dbReference type="ARBA" id="ARBA00023136"/>
    </source>
</evidence>
<feature type="transmembrane region" description="Helical" evidence="4">
    <location>
        <begin position="309"/>
        <end position="327"/>
    </location>
</feature>
<feature type="transmembrane region" description="Helical" evidence="4">
    <location>
        <begin position="287"/>
        <end position="303"/>
    </location>
</feature>
<dbReference type="PROSITE" id="PS50850">
    <property type="entry name" value="MFS"/>
    <property type="match status" value="1"/>
</dbReference>
<feature type="transmembrane region" description="Helical" evidence="4">
    <location>
        <begin position="166"/>
        <end position="184"/>
    </location>
</feature>
<reference evidence="6 7" key="1">
    <citation type="submission" date="2018-08" db="EMBL/GenBank/DDBJ databases">
        <title>Meiothermus granaticius genome AF-68 sequencing project.</title>
        <authorList>
            <person name="Da Costa M.S."/>
            <person name="Albuquerque L."/>
            <person name="Raposo P."/>
            <person name="Froufe H.J.C."/>
            <person name="Barroso C.S."/>
            <person name="Egas C."/>
        </authorList>
    </citation>
    <scope>NUCLEOTIDE SEQUENCE [LARGE SCALE GENOMIC DNA]</scope>
    <source>
        <strain evidence="6 7">AF-68</strain>
    </source>
</reference>
<dbReference type="OrthoDB" id="9793283at2"/>
<organism evidence="6 7">
    <name type="scientific">Meiothermus granaticius NBRC 107808</name>
    <dbReference type="NCBI Taxonomy" id="1227551"/>
    <lineage>
        <taxon>Bacteria</taxon>
        <taxon>Thermotogati</taxon>
        <taxon>Deinococcota</taxon>
        <taxon>Deinococci</taxon>
        <taxon>Thermales</taxon>
        <taxon>Thermaceae</taxon>
        <taxon>Meiothermus</taxon>
    </lineage>
</organism>
<feature type="transmembrane region" description="Helical" evidence="4">
    <location>
        <begin position="48"/>
        <end position="69"/>
    </location>
</feature>
<feature type="transmembrane region" description="Helical" evidence="4">
    <location>
        <begin position="15"/>
        <end position="36"/>
    </location>
</feature>
<dbReference type="PANTHER" id="PTHR23528">
    <property type="match status" value="1"/>
</dbReference>
<dbReference type="GO" id="GO:0022857">
    <property type="term" value="F:transmembrane transporter activity"/>
    <property type="evidence" value="ECO:0007669"/>
    <property type="project" value="InterPro"/>
</dbReference>
<feature type="transmembrane region" description="Helical" evidence="4">
    <location>
        <begin position="81"/>
        <end position="110"/>
    </location>
</feature>